<evidence type="ECO:0000256" key="1">
    <source>
        <dbReference type="ARBA" id="ARBA00038414"/>
    </source>
</evidence>
<dbReference type="RefSeq" id="WP_097790265.1">
    <property type="nucleotide sequence ID" value="NZ_CP021435.1"/>
</dbReference>
<gene>
    <name evidence="2" type="ORF">BEI_3029</name>
</gene>
<accession>A0A291PAS6</accession>
<dbReference type="KEGG" id="hbe:BEI_3029"/>
<dbReference type="PANTHER" id="PTHR28047:SF5">
    <property type="entry name" value="PROTEIN DCG1"/>
    <property type="match status" value="1"/>
</dbReference>
<dbReference type="Proteomes" id="UP000219993">
    <property type="component" value="Chromosome"/>
</dbReference>
<dbReference type="OrthoDB" id="9791723at2"/>
<evidence type="ECO:0008006" key="4">
    <source>
        <dbReference type="Google" id="ProtNLM"/>
    </source>
</evidence>
<evidence type="ECO:0000313" key="3">
    <source>
        <dbReference type="Proteomes" id="UP000219993"/>
    </source>
</evidence>
<dbReference type="GO" id="GO:0047661">
    <property type="term" value="F:amino-acid racemase activity"/>
    <property type="evidence" value="ECO:0007669"/>
    <property type="project" value="InterPro"/>
</dbReference>
<proteinExistence type="inferred from homology"/>
<dbReference type="PANTHER" id="PTHR28047">
    <property type="entry name" value="PROTEIN DCG1"/>
    <property type="match status" value="1"/>
</dbReference>
<dbReference type="EMBL" id="CP021435">
    <property type="protein sequence ID" value="ATJ84016.1"/>
    <property type="molecule type" value="Genomic_DNA"/>
</dbReference>
<protein>
    <recommendedName>
        <fullName evidence="4">Hydantoin racemase</fullName>
    </recommendedName>
</protein>
<dbReference type="InterPro" id="IPR015942">
    <property type="entry name" value="Asp/Glu/hydantoin_racemase"/>
</dbReference>
<keyword evidence="3" id="KW-1185">Reference proteome</keyword>
<dbReference type="InterPro" id="IPR053714">
    <property type="entry name" value="Iso_Racemase_Enz_sf"/>
</dbReference>
<organism evidence="2 3">
    <name type="scientific">Halomonas beimenensis</name>
    <dbReference type="NCBI Taxonomy" id="475662"/>
    <lineage>
        <taxon>Bacteria</taxon>
        <taxon>Pseudomonadati</taxon>
        <taxon>Pseudomonadota</taxon>
        <taxon>Gammaproteobacteria</taxon>
        <taxon>Oceanospirillales</taxon>
        <taxon>Halomonadaceae</taxon>
        <taxon>Halomonas</taxon>
    </lineage>
</organism>
<dbReference type="Pfam" id="PF01177">
    <property type="entry name" value="Asp_Glu_race"/>
    <property type="match status" value="1"/>
</dbReference>
<reference evidence="2 3" key="1">
    <citation type="journal article" date="2017" name="Sci. Rep.">
        <title>Revealing the Saline Adaptation Strategies of the Halophilic Bacterium Halomonas beimenensis through High-throughput Omics and Transposon Mutagenesis Approaches.</title>
        <authorList>
            <person name="Chen Y.H."/>
            <person name="Lin S.S."/>
            <person name="Shyu Y.T."/>
        </authorList>
    </citation>
    <scope>NUCLEOTIDE SEQUENCE [LARGE SCALE GENOMIC DNA]</scope>
    <source>
        <strain evidence="2 3">NTU-111</strain>
    </source>
</reference>
<evidence type="ECO:0000313" key="2">
    <source>
        <dbReference type="EMBL" id="ATJ84016.1"/>
    </source>
</evidence>
<name>A0A291PAS6_9GAMM</name>
<dbReference type="AlphaFoldDB" id="A0A291PAS6"/>
<sequence length="224" mass="23632">MRLLMLNGNTNTAMTDWMAGRARVFYGDEVAVRAETAERGVAYIASRRDCALAAGALVASLEGRAETDQDAVLLACFGEPGLAAAREVCPVPVTGMLEASVLSALQLGARFSIVTPGRRWPRMIEDVLHEMGASRRCLGISAVEIDDLALPAQRDEARARVQAAVADQQARLAPDAIIVGGAAFACLAAELNVAPGCRLVDSLDAALAQSLALMRLTRPRASCN</sequence>
<comment type="similarity">
    <text evidence="1">Belongs to the HyuE racemase family.</text>
</comment>
<dbReference type="InterPro" id="IPR052186">
    <property type="entry name" value="Hydantoin_racemase-like"/>
</dbReference>
<dbReference type="Gene3D" id="3.40.50.12500">
    <property type="match status" value="1"/>
</dbReference>